<protein>
    <submittedName>
        <fullName evidence="11">Hematopoietic progenitor cell antigen CD34 isoform X1</fullName>
    </submittedName>
</protein>
<dbReference type="AlphaFoldDB" id="A0A6P3H7P9"/>
<organism evidence="10 11">
    <name type="scientific">Bison bison bison</name>
    <name type="common">North American plains bison</name>
    <dbReference type="NCBI Taxonomy" id="43346"/>
    <lineage>
        <taxon>Eukaryota</taxon>
        <taxon>Metazoa</taxon>
        <taxon>Chordata</taxon>
        <taxon>Craniata</taxon>
        <taxon>Vertebrata</taxon>
        <taxon>Euteleostomi</taxon>
        <taxon>Mammalia</taxon>
        <taxon>Eutheria</taxon>
        <taxon>Laurasiatheria</taxon>
        <taxon>Artiodactyla</taxon>
        <taxon>Ruminantia</taxon>
        <taxon>Pecora</taxon>
        <taxon>Bovidae</taxon>
        <taxon>Bovinae</taxon>
        <taxon>Bison</taxon>
    </lineage>
</organism>
<evidence type="ECO:0000256" key="5">
    <source>
        <dbReference type="ARBA" id="ARBA00022989"/>
    </source>
</evidence>
<feature type="transmembrane region" description="Helical" evidence="9">
    <location>
        <begin position="315"/>
        <end position="336"/>
    </location>
</feature>
<evidence type="ECO:0000256" key="6">
    <source>
        <dbReference type="ARBA" id="ARBA00023136"/>
    </source>
</evidence>
<dbReference type="InterPro" id="IPR008083">
    <property type="entry name" value="CD34"/>
</dbReference>
<dbReference type="PRINTS" id="PR01700">
    <property type="entry name" value="CD34ANTIGEN"/>
</dbReference>
<dbReference type="OrthoDB" id="8945512at2759"/>
<gene>
    <name evidence="11" type="primary">CD34</name>
</gene>
<feature type="compositionally biased region" description="Polar residues" evidence="8">
    <location>
        <begin position="383"/>
        <end position="398"/>
    </location>
</feature>
<feature type="compositionally biased region" description="Basic and acidic residues" evidence="8">
    <location>
        <begin position="1"/>
        <end position="20"/>
    </location>
</feature>
<dbReference type="CTD" id="947"/>
<keyword evidence="3" id="KW-0732">Signal</keyword>
<keyword evidence="6 9" id="KW-0472">Membrane</keyword>
<comment type="subcellular location">
    <subcellularLocation>
        <location evidence="1">Membrane</location>
        <topology evidence="1">Single-pass type I membrane protein</topology>
    </subcellularLocation>
</comment>
<evidence type="ECO:0000256" key="8">
    <source>
        <dbReference type="SAM" id="MobiDB-lite"/>
    </source>
</evidence>
<dbReference type="KEGG" id="bbis:104986325"/>
<dbReference type="PANTHER" id="PTHR16677">
    <property type="entry name" value="HEMATOPOIETIC PROGENITOR CELL ANTIGEN CD34"/>
    <property type="match status" value="1"/>
</dbReference>
<evidence type="ECO:0000256" key="7">
    <source>
        <dbReference type="ARBA" id="ARBA00023180"/>
    </source>
</evidence>
<evidence type="ECO:0000256" key="9">
    <source>
        <dbReference type="SAM" id="Phobius"/>
    </source>
</evidence>
<feature type="region of interest" description="Disordered" evidence="8">
    <location>
        <begin position="346"/>
        <end position="409"/>
    </location>
</feature>
<dbReference type="InterPro" id="IPR013836">
    <property type="entry name" value="CD34/Podocalyxin"/>
</dbReference>
<evidence type="ECO:0000313" key="10">
    <source>
        <dbReference type="Proteomes" id="UP000515208"/>
    </source>
</evidence>
<evidence type="ECO:0000256" key="4">
    <source>
        <dbReference type="ARBA" id="ARBA00022889"/>
    </source>
</evidence>
<dbReference type="GeneID" id="104986325"/>
<name>A0A6P3H7P9_BISBB</name>
<keyword evidence="5 9" id="KW-1133">Transmembrane helix</keyword>
<sequence length="409" mass="44039">MVGSESKRLPSRLLGRERWRPRTTGTRGARTGPSSNGSEAHLGRGPGPRSRGQGASMEFTQTPIATTATVSASPEISSPVPTTTSDWRSMNSSTFRSTSLYNVSQDSNGTTAVTLVPASTDSFTSTSETLPASGAVNSSVQSQTSLATTVSSTLISFATSEATLQPSTFPGNISDSLYNSTSPVTFSIITSPSFSPTQSILKSEIKCSRVKEVKLAHSICLKLNETSSCEEFKKNNEEKLTRFLCQEEQVEVCSLLLAQSEVRPQCLLLVLTNRTESSSKIKLLQRHWSELREMGIQEISEEAVSSHQSYSRKTLIALVTSGILLAILITTCYFLMNRRSWSPTGERLGEDPYYVENGGGQGYSSGPEASPEAQGKAIVNRGAQENGTGQATSRNGHSARQRVVADTEL</sequence>
<evidence type="ECO:0000256" key="3">
    <source>
        <dbReference type="ARBA" id="ARBA00022729"/>
    </source>
</evidence>
<feature type="region of interest" description="Disordered" evidence="8">
    <location>
        <begin position="67"/>
        <end position="90"/>
    </location>
</feature>
<keyword evidence="7" id="KW-0325">Glycoprotein</keyword>
<dbReference type="RefSeq" id="XP_010835159.1">
    <property type="nucleotide sequence ID" value="XM_010836857.1"/>
</dbReference>
<keyword evidence="2 9" id="KW-0812">Transmembrane</keyword>
<feature type="compositionally biased region" description="Low complexity" evidence="8">
    <location>
        <begin position="22"/>
        <end position="32"/>
    </location>
</feature>
<accession>A0A6P3H7P9</accession>
<proteinExistence type="predicted"/>
<dbReference type="GO" id="GO:0007160">
    <property type="term" value="P:cell-matrix adhesion"/>
    <property type="evidence" value="ECO:0007669"/>
    <property type="project" value="TreeGrafter"/>
</dbReference>
<keyword evidence="4" id="KW-0130">Cell adhesion</keyword>
<dbReference type="GO" id="GO:0005886">
    <property type="term" value="C:plasma membrane"/>
    <property type="evidence" value="ECO:0007669"/>
    <property type="project" value="UniProtKB-ARBA"/>
</dbReference>
<dbReference type="PANTHER" id="PTHR16677:SF1">
    <property type="entry name" value="HEMATOPOIETIC PROGENITOR CELL ANTIGEN CD34"/>
    <property type="match status" value="1"/>
</dbReference>
<reference evidence="11" key="1">
    <citation type="submission" date="2025-08" db="UniProtKB">
        <authorList>
            <consortium name="RefSeq"/>
        </authorList>
    </citation>
    <scope>IDENTIFICATION</scope>
    <source>
        <tissue evidence="11">Blood</tissue>
    </source>
</reference>
<evidence type="ECO:0000256" key="2">
    <source>
        <dbReference type="ARBA" id="ARBA00022692"/>
    </source>
</evidence>
<feature type="region of interest" description="Disordered" evidence="8">
    <location>
        <begin position="1"/>
        <end position="55"/>
    </location>
</feature>
<keyword evidence="10" id="KW-1185">Reference proteome</keyword>
<evidence type="ECO:0000256" key="1">
    <source>
        <dbReference type="ARBA" id="ARBA00004479"/>
    </source>
</evidence>
<dbReference type="Pfam" id="PF06365">
    <property type="entry name" value="CD34_antigen"/>
    <property type="match status" value="1"/>
</dbReference>
<dbReference type="Proteomes" id="UP000515208">
    <property type="component" value="Unplaced"/>
</dbReference>
<evidence type="ECO:0000313" key="11">
    <source>
        <dbReference type="RefSeq" id="XP_010835159.1"/>
    </source>
</evidence>